<keyword evidence="4 7" id="KW-0808">Transferase</keyword>
<dbReference type="InterPro" id="IPR003613">
    <property type="entry name" value="Ubox_domain"/>
</dbReference>
<dbReference type="Gene3D" id="1.25.10.10">
    <property type="entry name" value="Leucine-rich Repeat Variant"/>
    <property type="match status" value="2"/>
</dbReference>
<dbReference type="SMART" id="SM00504">
    <property type="entry name" value="Ubox"/>
    <property type="match status" value="1"/>
</dbReference>
<dbReference type="SUPFAM" id="SSF48371">
    <property type="entry name" value="ARM repeat"/>
    <property type="match status" value="1"/>
</dbReference>
<dbReference type="PANTHER" id="PTHR22849:SF158">
    <property type="entry name" value="U-BOX DOMAIN-CONTAINING PROTEIN"/>
    <property type="match status" value="1"/>
</dbReference>
<dbReference type="InterPro" id="IPR045185">
    <property type="entry name" value="PUB22/23/24-like"/>
</dbReference>
<evidence type="ECO:0000256" key="6">
    <source>
        <dbReference type="ARBA" id="ARBA00022786"/>
    </source>
</evidence>
<dbReference type="InterPro" id="IPR011989">
    <property type="entry name" value="ARM-like"/>
</dbReference>
<proteinExistence type="predicted"/>
<evidence type="ECO:0000313" key="10">
    <source>
        <dbReference type="Proteomes" id="UP001279734"/>
    </source>
</evidence>
<dbReference type="GO" id="GO:0016567">
    <property type="term" value="P:protein ubiquitination"/>
    <property type="evidence" value="ECO:0007669"/>
    <property type="project" value="UniProtKB-UniRule"/>
</dbReference>
<comment type="catalytic activity">
    <reaction evidence="1 7">
        <text>S-ubiquitinyl-[E2 ubiquitin-conjugating enzyme]-L-cysteine + [acceptor protein]-L-lysine = [E2 ubiquitin-conjugating enzyme]-L-cysteine + N(6)-ubiquitinyl-[acceptor protein]-L-lysine.</text>
        <dbReference type="EC" id="2.3.2.27"/>
    </reaction>
</comment>
<dbReference type="AlphaFoldDB" id="A0AAD3T6N7"/>
<dbReference type="Proteomes" id="UP001279734">
    <property type="component" value="Unassembled WGS sequence"/>
</dbReference>
<evidence type="ECO:0000256" key="3">
    <source>
        <dbReference type="ARBA" id="ARBA00004906"/>
    </source>
</evidence>
<keyword evidence="5" id="KW-0677">Repeat</keyword>
<protein>
    <recommendedName>
        <fullName evidence="7 8">U-box domain-containing protein</fullName>
        <ecNumber evidence="7">2.3.2.27</ecNumber>
    </recommendedName>
    <alternativeName>
        <fullName evidence="7">RING-type E3 ubiquitin transferase PUB</fullName>
    </alternativeName>
</protein>
<dbReference type="FunFam" id="3.30.40.10:FF:000502">
    <property type="entry name" value="RING-type E3 ubiquitin transferase"/>
    <property type="match status" value="1"/>
</dbReference>
<dbReference type="CDD" id="cd16664">
    <property type="entry name" value="RING-Ubox_PUB"/>
    <property type="match status" value="1"/>
</dbReference>
<comment type="pathway">
    <text evidence="3 7">Protein modification; protein ubiquitination.</text>
</comment>
<gene>
    <name evidence="9" type="ORF">Nepgr_026341</name>
</gene>
<accession>A0AAD3T6N7</accession>
<name>A0AAD3T6N7_NEPGR</name>
<dbReference type="PROSITE" id="PS51698">
    <property type="entry name" value="U_BOX"/>
    <property type="match status" value="1"/>
</dbReference>
<dbReference type="InterPro" id="IPR013083">
    <property type="entry name" value="Znf_RING/FYVE/PHD"/>
</dbReference>
<evidence type="ECO:0000256" key="5">
    <source>
        <dbReference type="ARBA" id="ARBA00022737"/>
    </source>
</evidence>
<dbReference type="InterPro" id="IPR058678">
    <property type="entry name" value="ARM_PUB"/>
</dbReference>
<dbReference type="InterPro" id="IPR016024">
    <property type="entry name" value="ARM-type_fold"/>
</dbReference>
<evidence type="ECO:0000256" key="4">
    <source>
        <dbReference type="ARBA" id="ARBA00022679"/>
    </source>
</evidence>
<reference evidence="9" key="1">
    <citation type="submission" date="2023-05" db="EMBL/GenBank/DDBJ databases">
        <title>Nepenthes gracilis genome sequencing.</title>
        <authorList>
            <person name="Fukushima K."/>
        </authorList>
    </citation>
    <scope>NUCLEOTIDE SEQUENCE</scope>
    <source>
        <strain evidence="9">SING2019-196</strain>
    </source>
</reference>
<keyword evidence="6 7" id="KW-0833">Ubl conjugation pathway</keyword>
<evidence type="ECO:0000259" key="8">
    <source>
        <dbReference type="PROSITE" id="PS51698"/>
    </source>
</evidence>
<sequence length="409" mass="45377">MGRDDLYITAPSFFRCPISLDVMESPVSLCTGVTYDRSSIQRWLDGGNNTCPATMQVLHSKDFVPNHTLERLIRIWSNSSRTRPDSEFRFSSLTPSQVLSLVDEISDTDSPETHLQCLLKVLCFASESAGNTKFLAENNGFVLMLIEKMTHNVLTNFESVEAAVKILHLILKSQCDRGKLQTLFLKTGKYDSISAMARIWKHGRSDMRVAIATIIEAIASDGESKIAVLENEELLSELLKGLNSDAESHEIDASLSCLISISTPKRNKMKIVRAGAVEQLGRLLARPNCNAESSLKLLEMLSGCSEGRMAISEDPNCVTRVVQKLLKVSNNANQHAVALIWSLCYLFRDDRASETVVKSNGLTKLLLMMQSNCSPAVKQMCGDLLRAFRVNSKSCLSSYDTKTTHIMPF</sequence>
<dbReference type="SUPFAM" id="SSF57850">
    <property type="entry name" value="RING/U-box"/>
    <property type="match status" value="1"/>
</dbReference>
<dbReference type="PANTHER" id="PTHR22849">
    <property type="entry name" value="WDSAM1 PROTEIN"/>
    <property type="match status" value="1"/>
</dbReference>
<comment type="function">
    <text evidence="2 7">Functions as an E3 ubiquitin ligase.</text>
</comment>
<evidence type="ECO:0000313" key="9">
    <source>
        <dbReference type="EMBL" id="GMH24498.1"/>
    </source>
</evidence>
<dbReference type="Pfam" id="PF25598">
    <property type="entry name" value="ARM_PUB"/>
    <property type="match status" value="1"/>
</dbReference>
<dbReference type="InterPro" id="IPR045210">
    <property type="entry name" value="RING-Ubox_PUB"/>
</dbReference>
<evidence type="ECO:0000256" key="2">
    <source>
        <dbReference type="ARBA" id="ARBA00003861"/>
    </source>
</evidence>
<evidence type="ECO:0000256" key="1">
    <source>
        <dbReference type="ARBA" id="ARBA00000900"/>
    </source>
</evidence>
<dbReference type="EMBL" id="BSYO01000028">
    <property type="protein sequence ID" value="GMH24498.1"/>
    <property type="molecule type" value="Genomic_DNA"/>
</dbReference>
<keyword evidence="10" id="KW-1185">Reference proteome</keyword>
<comment type="caution">
    <text evidence="9">The sequence shown here is derived from an EMBL/GenBank/DDBJ whole genome shotgun (WGS) entry which is preliminary data.</text>
</comment>
<organism evidence="9 10">
    <name type="scientific">Nepenthes gracilis</name>
    <name type="common">Slender pitcher plant</name>
    <dbReference type="NCBI Taxonomy" id="150966"/>
    <lineage>
        <taxon>Eukaryota</taxon>
        <taxon>Viridiplantae</taxon>
        <taxon>Streptophyta</taxon>
        <taxon>Embryophyta</taxon>
        <taxon>Tracheophyta</taxon>
        <taxon>Spermatophyta</taxon>
        <taxon>Magnoliopsida</taxon>
        <taxon>eudicotyledons</taxon>
        <taxon>Gunneridae</taxon>
        <taxon>Pentapetalae</taxon>
        <taxon>Caryophyllales</taxon>
        <taxon>Nepenthaceae</taxon>
        <taxon>Nepenthes</taxon>
    </lineage>
</organism>
<dbReference type="EC" id="2.3.2.27" evidence="7"/>
<feature type="domain" description="U-box" evidence="8">
    <location>
        <begin position="9"/>
        <end position="83"/>
    </location>
</feature>
<dbReference type="Pfam" id="PF04564">
    <property type="entry name" value="U-box"/>
    <property type="match status" value="1"/>
</dbReference>
<evidence type="ECO:0000256" key="7">
    <source>
        <dbReference type="RuleBase" id="RU369093"/>
    </source>
</evidence>
<dbReference type="GO" id="GO:0061630">
    <property type="term" value="F:ubiquitin protein ligase activity"/>
    <property type="evidence" value="ECO:0007669"/>
    <property type="project" value="UniProtKB-UniRule"/>
</dbReference>
<dbReference type="Gene3D" id="3.30.40.10">
    <property type="entry name" value="Zinc/RING finger domain, C3HC4 (zinc finger)"/>
    <property type="match status" value="1"/>
</dbReference>